<sequence>MKKHFILIHLLLFTILANAQVEKSSELYKTIKEKDSLLFNIGFNNCDIIQFKKLVSDNFEFYHDQGGITKSKSEFIQSIENGLCKLDYKPKRVIDEESLDIFPLNNNGVLYGAIQTGTHSFYAIEKNKEEYLTSVAKYTHLWILENGNWKLSKGLSYNHKDVDKPIDNKLLFSDKEETERWLEQKSIPALGIGYIEDGKIKQISVFGELEKGKTAPKNTIWNVASLTKPITALVALKLIDSGKLSLDEALYKYYIDPDIINDPRAKKLTARIILSHQTGFSNWRGNNENGKLSFEFEPGTKYQYSGEGFEYLRKVLENKFNKSIQQLADELIFKPLKMFHTNFVWNEQYESRFAKWHTEKGGELYPNLKNNTANGADDLLTTIEDYTTFVNYVLNGAGLSKNLFKEIASEQVRINDFKHFGLGWWIDENINSNKDFAMVHGGDDIGVHTIAFIIPKTKQGLIIFTNSDNGTGAFQEVLLKYLGENGQGIMEVEMKR</sequence>
<gene>
    <name evidence="4" type="ORF">N5A56_004760</name>
</gene>
<dbReference type="Pfam" id="PF00144">
    <property type="entry name" value="Beta-lactamase"/>
    <property type="match status" value="1"/>
</dbReference>
<name>A0ABT5S6P3_9FLAO</name>
<dbReference type="GO" id="GO:0016787">
    <property type="term" value="F:hydrolase activity"/>
    <property type="evidence" value="ECO:0007669"/>
    <property type="project" value="UniProtKB-KW"/>
</dbReference>
<feature type="chain" id="PRO_5045132722" evidence="1">
    <location>
        <begin position="20"/>
        <end position="496"/>
    </location>
</feature>
<dbReference type="Gene3D" id="3.40.710.10">
    <property type="entry name" value="DD-peptidase/beta-lactamase superfamily"/>
    <property type="match status" value="1"/>
</dbReference>
<keyword evidence="5" id="KW-1185">Reference proteome</keyword>
<dbReference type="InterPro" id="IPR032710">
    <property type="entry name" value="NTF2-like_dom_sf"/>
</dbReference>
<dbReference type="EMBL" id="JAOSLC020000003">
    <property type="protein sequence ID" value="MDD7913768.1"/>
    <property type="molecule type" value="Genomic_DNA"/>
</dbReference>
<dbReference type="SUPFAM" id="SSF56601">
    <property type="entry name" value="beta-lactamase/transpeptidase-like"/>
    <property type="match status" value="1"/>
</dbReference>
<evidence type="ECO:0000259" key="2">
    <source>
        <dbReference type="Pfam" id="PF00144"/>
    </source>
</evidence>
<dbReference type="InterPro" id="IPR012338">
    <property type="entry name" value="Beta-lactam/transpept-like"/>
</dbReference>
<dbReference type="InterPro" id="IPR050789">
    <property type="entry name" value="Diverse_Enzym_Activities"/>
</dbReference>
<dbReference type="PANTHER" id="PTHR43283">
    <property type="entry name" value="BETA-LACTAMASE-RELATED"/>
    <property type="match status" value="1"/>
</dbReference>
<organism evidence="4 5">
    <name type="scientific">Polaribacter ponticola</name>
    <dbReference type="NCBI Taxonomy" id="2978475"/>
    <lineage>
        <taxon>Bacteria</taxon>
        <taxon>Pseudomonadati</taxon>
        <taxon>Bacteroidota</taxon>
        <taxon>Flavobacteriia</taxon>
        <taxon>Flavobacteriales</taxon>
        <taxon>Flavobacteriaceae</taxon>
    </lineage>
</organism>
<evidence type="ECO:0000259" key="3">
    <source>
        <dbReference type="Pfam" id="PF14534"/>
    </source>
</evidence>
<dbReference type="Gene3D" id="3.10.450.50">
    <property type="match status" value="1"/>
</dbReference>
<feature type="signal peptide" evidence="1">
    <location>
        <begin position="1"/>
        <end position="19"/>
    </location>
</feature>
<feature type="domain" description="Beta-lactamase-related" evidence="2">
    <location>
        <begin position="183"/>
        <end position="473"/>
    </location>
</feature>
<comment type="caution">
    <text evidence="4">The sequence shown here is derived from an EMBL/GenBank/DDBJ whole genome shotgun (WGS) entry which is preliminary data.</text>
</comment>
<evidence type="ECO:0000256" key="1">
    <source>
        <dbReference type="SAM" id="SignalP"/>
    </source>
</evidence>
<dbReference type="Proteomes" id="UP001151478">
    <property type="component" value="Unassembled WGS sequence"/>
</dbReference>
<protein>
    <submittedName>
        <fullName evidence="4">Class A beta-lactamase-related serine hydrolase</fullName>
    </submittedName>
</protein>
<accession>A0ABT5S6P3</accession>
<feature type="domain" description="DUF4440" evidence="3">
    <location>
        <begin position="40"/>
        <end position="151"/>
    </location>
</feature>
<dbReference type="InterPro" id="IPR001466">
    <property type="entry name" value="Beta-lactam-related"/>
</dbReference>
<keyword evidence="4" id="KW-0378">Hydrolase</keyword>
<dbReference type="InterPro" id="IPR027843">
    <property type="entry name" value="DUF4440"/>
</dbReference>
<dbReference type="PANTHER" id="PTHR43283:SF18">
    <property type="match status" value="1"/>
</dbReference>
<keyword evidence="1" id="KW-0732">Signal</keyword>
<dbReference type="RefSeq" id="WP_265724461.1">
    <property type="nucleotide sequence ID" value="NZ_JAOSLC020000003.1"/>
</dbReference>
<dbReference type="SUPFAM" id="SSF54427">
    <property type="entry name" value="NTF2-like"/>
    <property type="match status" value="1"/>
</dbReference>
<evidence type="ECO:0000313" key="4">
    <source>
        <dbReference type="EMBL" id="MDD7913768.1"/>
    </source>
</evidence>
<reference evidence="4" key="1">
    <citation type="submission" date="2023-02" db="EMBL/GenBank/DDBJ databases">
        <title>Polaribacter ponticola sp. nov., isolated from seawater.</title>
        <authorList>
            <person name="Baek J.H."/>
            <person name="Kim J.M."/>
            <person name="Choi D.G."/>
            <person name="Jeon C.O."/>
        </authorList>
    </citation>
    <scope>NUCLEOTIDE SEQUENCE</scope>
    <source>
        <strain evidence="4">MSW5</strain>
    </source>
</reference>
<proteinExistence type="predicted"/>
<evidence type="ECO:0000313" key="5">
    <source>
        <dbReference type="Proteomes" id="UP001151478"/>
    </source>
</evidence>
<dbReference type="Pfam" id="PF14534">
    <property type="entry name" value="DUF4440"/>
    <property type="match status" value="1"/>
</dbReference>